<name>A0A0D2M790_9CHLO</name>
<reference evidence="2 3" key="1">
    <citation type="journal article" date="2013" name="BMC Genomics">
        <title>Reconstruction of the lipid metabolism for the microalga Monoraphidium neglectum from its genome sequence reveals characteristics suitable for biofuel production.</title>
        <authorList>
            <person name="Bogen C."/>
            <person name="Al-Dilaimi A."/>
            <person name="Albersmeier A."/>
            <person name="Wichmann J."/>
            <person name="Grundmann M."/>
            <person name="Rupp O."/>
            <person name="Lauersen K.J."/>
            <person name="Blifernez-Klassen O."/>
            <person name="Kalinowski J."/>
            <person name="Goesmann A."/>
            <person name="Mussgnug J.H."/>
            <person name="Kruse O."/>
        </authorList>
    </citation>
    <scope>NUCLEOTIDE SEQUENCE [LARGE SCALE GENOMIC DNA]</scope>
    <source>
        <strain evidence="2 3">SAG 48.87</strain>
    </source>
</reference>
<sequence length="88" mass="10188">MRVELDCASHMVKKPWAWGTFASQRRKWEAHATLSEDFRHDHIAPNKEVPVALLANDPEYAAAKKLAESEAQPDKGERPDDLDRQRHW</sequence>
<evidence type="ECO:0000313" key="3">
    <source>
        <dbReference type="Proteomes" id="UP000054498"/>
    </source>
</evidence>
<dbReference type="Proteomes" id="UP000054498">
    <property type="component" value="Unassembled WGS sequence"/>
</dbReference>
<evidence type="ECO:0000313" key="2">
    <source>
        <dbReference type="EMBL" id="KIY91350.1"/>
    </source>
</evidence>
<dbReference type="RefSeq" id="XP_013890370.1">
    <property type="nucleotide sequence ID" value="XM_014034916.1"/>
</dbReference>
<feature type="compositionally biased region" description="Basic and acidic residues" evidence="1">
    <location>
        <begin position="65"/>
        <end position="88"/>
    </location>
</feature>
<dbReference type="EMBL" id="KK106787">
    <property type="protein sequence ID" value="KIY91350.1"/>
    <property type="molecule type" value="Genomic_DNA"/>
</dbReference>
<accession>A0A0D2M790</accession>
<evidence type="ECO:0000256" key="1">
    <source>
        <dbReference type="SAM" id="MobiDB-lite"/>
    </source>
</evidence>
<protein>
    <submittedName>
        <fullName evidence="2">Uncharacterized protein</fullName>
    </submittedName>
</protein>
<dbReference type="KEGG" id="mng:MNEG_16614"/>
<gene>
    <name evidence="2" type="ORF">MNEG_16614</name>
</gene>
<organism evidence="2 3">
    <name type="scientific">Monoraphidium neglectum</name>
    <dbReference type="NCBI Taxonomy" id="145388"/>
    <lineage>
        <taxon>Eukaryota</taxon>
        <taxon>Viridiplantae</taxon>
        <taxon>Chlorophyta</taxon>
        <taxon>core chlorophytes</taxon>
        <taxon>Chlorophyceae</taxon>
        <taxon>CS clade</taxon>
        <taxon>Sphaeropleales</taxon>
        <taxon>Selenastraceae</taxon>
        <taxon>Monoraphidium</taxon>
    </lineage>
</organism>
<feature type="region of interest" description="Disordered" evidence="1">
    <location>
        <begin position="64"/>
        <end position="88"/>
    </location>
</feature>
<dbReference type="GeneID" id="25734391"/>
<keyword evidence="3" id="KW-1185">Reference proteome</keyword>
<dbReference type="AlphaFoldDB" id="A0A0D2M790"/>
<proteinExistence type="predicted"/>